<evidence type="ECO:0000256" key="7">
    <source>
        <dbReference type="PROSITE-ProRule" id="PRU01373"/>
    </source>
</evidence>
<dbReference type="EMBL" id="JABFNT010000318">
    <property type="protein sequence ID" value="NOJ83969.1"/>
    <property type="molecule type" value="Genomic_DNA"/>
</dbReference>
<dbReference type="AlphaFoldDB" id="A0A7Y4MVS8"/>
<feature type="active site" description="Proton donor/acceptor" evidence="7">
    <location>
        <position position="134"/>
    </location>
</feature>
<dbReference type="GO" id="GO:0008360">
    <property type="term" value="P:regulation of cell shape"/>
    <property type="evidence" value="ECO:0007669"/>
    <property type="project" value="UniProtKB-UniRule"/>
</dbReference>
<comment type="caution">
    <text evidence="9">The sequence shown here is derived from an EMBL/GenBank/DDBJ whole genome shotgun (WGS) entry which is preliminary data.</text>
</comment>
<evidence type="ECO:0000259" key="8">
    <source>
        <dbReference type="PROSITE" id="PS52029"/>
    </source>
</evidence>
<keyword evidence="4 7" id="KW-0133">Cell shape</keyword>
<keyword evidence="3" id="KW-0808">Transferase</keyword>
<proteinExistence type="inferred from homology"/>
<dbReference type="InterPro" id="IPR038063">
    <property type="entry name" value="Transpep_catalytic_dom"/>
</dbReference>
<dbReference type="Proteomes" id="UP000533080">
    <property type="component" value="Unassembled WGS sequence"/>
</dbReference>
<feature type="non-terminal residue" evidence="9">
    <location>
        <position position="1"/>
    </location>
</feature>
<evidence type="ECO:0000256" key="6">
    <source>
        <dbReference type="ARBA" id="ARBA00023316"/>
    </source>
</evidence>
<sequence>SEAELIVNMERWRWLPGDLGPDYILVNIPEYRLRAYRGGSLRDEARVIVGKPESRTPLFSGLMEYAVVNPSWYVPPSILKTMAPKLAGYGGKTWGGYEVVRRGGHVSLRQPPGERNALGFIKFMFPNQHAVYLHDTPNRSLFSAAKRDFSHGCVRVDLSLI</sequence>
<dbReference type="UniPathway" id="UPA00219"/>
<evidence type="ECO:0000313" key="10">
    <source>
        <dbReference type="Proteomes" id="UP000533080"/>
    </source>
</evidence>
<dbReference type="GO" id="GO:0004180">
    <property type="term" value="F:carboxypeptidase activity"/>
    <property type="evidence" value="ECO:0007669"/>
    <property type="project" value="UniProtKB-ARBA"/>
</dbReference>
<comment type="similarity">
    <text evidence="2">Belongs to the YkuD family.</text>
</comment>
<feature type="domain" description="L,D-TPase catalytic" evidence="8">
    <location>
        <begin position="22"/>
        <end position="161"/>
    </location>
</feature>
<organism evidence="9 10">
    <name type="scientific">Myxococcus xanthus</name>
    <dbReference type="NCBI Taxonomy" id="34"/>
    <lineage>
        <taxon>Bacteria</taxon>
        <taxon>Pseudomonadati</taxon>
        <taxon>Myxococcota</taxon>
        <taxon>Myxococcia</taxon>
        <taxon>Myxococcales</taxon>
        <taxon>Cystobacterineae</taxon>
        <taxon>Myxococcaceae</taxon>
        <taxon>Myxococcus</taxon>
    </lineage>
</organism>
<dbReference type="Pfam" id="PF03734">
    <property type="entry name" value="YkuD"/>
    <property type="match status" value="1"/>
</dbReference>
<dbReference type="GO" id="GO:0016740">
    <property type="term" value="F:transferase activity"/>
    <property type="evidence" value="ECO:0007669"/>
    <property type="project" value="UniProtKB-KW"/>
</dbReference>
<dbReference type="PANTHER" id="PTHR41533">
    <property type="entry name" value="L,D-TRANSPEPTIDASE HI_1667-RELATED"/>
    <property type="match status" value="1"/>
</dbReference>
<keyword evidence="6 7" id="KW-0961">Cell wall biogenesis/degradation</keyword>
<dbReference type="InterPro" id="IPR052905">
    <property type="entry name" value="LD-transpeptidase_YkuD-like"/>
</dbReference>
<dbReference type="SUPFAM" id="SSF141523">
    <property type="entry name" value="L,D-transpeptidase catalytic domain-like"/>
    <property type="match status" value="1"/>
</dbReference>
<name>A0A7Y4MVS8_MYXXA</name>
<dbReference type="PROSITE" id="PS52029">
    <property type="entry name" value="LD_TPASE"/>
    <property type="match status" value="1"/>
</dbReference>
<accession>A0A7Y4MVS8</accession>
<evidence type="ECO:0000256" key="5">
    <source>
        <dbReference type="ARBA" id="ARBA00022984"/>
    </source>
</evidence>
<reference evidence="9 10" key="1">
    <citation type="submission" date="2020-05" db="EMBL/GenBank/DDBJ databases">
        <authorList>
            <person name="Whitworth D."/>
        </authorList>
    </citation>
    <scope>NUCLEOTIDE SEQUENCE [LARGE SCALE GENOMIC DNA]</scope>
    <source>
        <strain evidence="9 10">AM005</strain>
    </source>
</reference>
<dbReference type="InterPro" id="IPR005490">
    <property type="entry name" value="LD_TPept_cat_dom"/>
</dbReference>
<evidence type="ECO:0000256" key="3">
    <source>
        <dbReference type="ARBA" id="ARBA00022679"/>
    </source>
</evidence>
<dbReference type="CDD" id="cd16913">
    <property type="entry name" value="YkuD_like"/>
    <property type="match status" value="1"/>
</dbReference>
<dbReference type="GO" id="GO:0009252">
    <property type="term" value="P:peptidoglycan biosynthetic process"/>
    <property type="evidence" value="ECO:0007669"/>
    <property type="project" value="UniProtKB-UniPathway"/>
</dbReference>
<dbReference type="GO" id="GO:0071555">
    <property type="term" value="P:cell wall organization"/>
    <property type="evidence" value="ECO:0007669"/>
    <property type="project" value="UniProtKB-UniRule"/>
</dbReference>
<dbReference type="Gene3D" id="2.40.440.10">
    <property type="entry name" value="L,D-transpeptidase catalytic domain-like"/>
    <property type="match status" value="1"/>
</dbReference>
<dbReference type="PANTHER" id="PTHR41533:SF2">
    <property type="entry name" value="BLR7131 PROTEIN"/>
    <property type="match status" value="1"/>
</dbReference>
<keyword evidence="5 7" id="KW-0573">Peptidoglycan synthesis</keyword>
<protein>
    <submittedName>
        <fullName evidence="9">L,D-transpeptidase family protein</fullName>
    </submittedName>
</protein>
<evidence type="ECO:0000313" key="9">
    <source>
        <dbReference type="EMBL" id="NOJ83969.1"/>
    </source>
</evidence>
<feature type="active site" description="Nucleophile" evidence="7">
    <location>
        <position position="153"/>
    </location>
</feature>
<evidence type="ECO:0000256" key="1">
    <source>
        <dbReference type="ARBA" id="ARBA00004752"/>
    </source>
</evidence>
<evidence type="ECO:0000256" key="4">
    <source>
        <dbReference type="ARBA" id="ARBA00022960"/>
    </source>
</evidence>
<gene>
    <name evidence="9" type="ORF">HNV28_37650</name>
</gene>
<comment type="pathway">
    <text evidence="1 7">Cell wall biogenesis; peptidoglycan biosynthesis.</text>
</comment>
<evidence type="ECO:0000256" key="2">
    <source>
        <dbReference type="ARBA" id="ARBA00005992"/>
    </source>
</evidence>
<dbReference type="RefSeq" id="WP_171445628.1">
    <property type="nucleotide sequence ID" value="NZ_JABFNT010000318.1"/>
</dbReference>
<feature type="non-terminal residue" evidence="9">
    <location>
        <position position="161"/>
    </location>
</feature>